<feature type="domain" description="Hyaluronan/mRNA-binding protein" evidence="5">
    <location>
        <begin position="160"/>
        <end position="271"/>
    </location>
</feature>
<proteinExistence type="predicted"/>
<organism evidence="6 7">
    <name type="scientific">Elaeis guineensis var. tenera</name>
    <name type="common">Oil palm</name>
    <dbReference type="NCBI Taxonomy" id="51953"/>
    <lineage>
        <taxon>Eukaryota</taxon>
        <taxon>Viridiplantae</taxon>
        <taxon>Streptophyta</taxon>
        <taxon>Embryophyta</taxon>
        <taxon>Tracheophyta</taxon>
        <taxon>Spermatophyta</taxon>
        <taxon>Magnoliopsida</taxon>
        <taxon>Liliopsida</taxon>
        <taxon>Arecaceae</taxon>
        <taxon>Arecoideae</taxon>
        <taxon>Cocoseae</taxon>
        <taxon>Elaeidinae</taxon>
        <taxon>Elaeis</taxon>
    </lineage>
</organism>
<sequence>MATATANPFDLLGDYDHDDPSTLIAAQQKKAEKAAAAAPPRAKKALAPAQPSTNSQAKLPSKPLPPAEAVKEARRGRGGSRAGGGRGSGRGRGGFNDRDNYRSDENGVLENGLRRRFVSSEDGEVEKPSGGGPRNTYRGARGGRPGGYLDGEPEEGERPARRQFDRHSGTGRGSGIKREGSGRGNWGTLTDQEQVKKPEEFINRGNMHAKFEENPVGEEDGVAVDKENAPAEIEEKEPEDKEMTLDEYEKLLEEKRKALQALQRTEERKVDVDKEFEFMQQLSAKKNDDDVFIKLGSERDSARRRDTADREDLTRRPAIINTFLRPAEEERQHNPGGRGRGRGGRDGGIGSGRTGAMNTTPPSIEDPGHFPTLGGS</sequence>
<dbReference type="PANTHER" id="PTHR12299">
    <property type="entry name" value="HYALURONIC ACID-BINDING PROTEIN 4"/>
    <property type="match status" value="1"/>
</dbReference>
<dbReference type="GO" id="GO:0005737">
    <property type="term" value="C:cytoplasm"/>
    <property type="evidence" value="ECO:0007669"/>
    <property type="project" value="UniProtKB-SubCell"/>
</dbReference>
<evidence type="ECO:0000259" key="5">
    <source>
        <dbReference type="SMART" id="SM01233"/>
    </source>
</evidence>
<dbReference type="Pfam" id="PF04774">
    <property type="entry name" value="HABP4_PAI-RBP1"/>
    <property type="match status" value="1"/>
</dbReference>
<comment type="subcellular location">
    <subcellularLocation>
        <location evidence="1">Cytoplasm</location>
    </subcellularLocation>
</comment>
<gene>
    <name evidence="7" type="primary">LOC105043752</name>
</gene>
<evidence type="ECO:0000256" key="3">
    <source>
        <dbReference type="SAM" id="Coils"/>
    </source>
</evidence>
<keyword evidence="6" id="KW-1185">Reference proteome</keyword>
<feature type="coiled-coil region" evidence="3">
    <location>
        <begin position="241"/>
        <end position="275"/>
    </location>
</feature>
<dbReference type="GO" id="GO:0005634">
    <property type="term" value="C:nucleus"/>
    <property type="evidence" value="ECO:0007669"/>
    <property type="project" value="TreeGrafter"/>
</dbReference>
<dbReference type="Pfam" id="PF09598">
    <property type="entry name" value="Stm1_N"/>
    <property type="match status" value="1"/>
</dbReference>
<dbReference type="OrthoDB" id="784393at2759"/>
<dbReference type="SMART" id="SM01233">
    <property type="entry name" value="HABP4_PAI-RBP1"/>
    <property type="match status" value="1"/>
</dbReference>
<feature type="compositionally biased region" description="Basic and acidic residues" evidence="4">
    <location>
        <begin position="95"/>
        <end position="105"/>
    </location>
</feature>
<evidence type="ECO:0000256" key="1">
    <source>
        <dbReference type="ARBA" id="ARBA00004496"/>
    </source>
</evidence>
<dbReference type="PANTHER" id="PTHR12299:SF17">
    <property type="entry name" value="AT19571P-RELATED"/>
    <property type="match status" value="1"/>
</dbReference>
<evidence type="ECO:0000313" key="6">
    <source>
        <dbReference type="Proteomes" id="UP000504607"/>
    </source>
</evidence>
<keyword evidence="3" id="KW-0175">Coiled coil</keyword>
<reference evidence="7" key="1">
    <citation type="submission" date="2025-08" db="UniProtKB">
        <authorList>
            <consortium name="RefSeq"/>
        </authorList>
    </citation>
    <scope>IDENTIFICATION</scope>
</reference>
<keyword evidence="2" id="KW-0963">Cytoplasm</keyword>
<dbReference type="GO" id="GO:0003723">
    <property type="term" value="F:RNA binding"/>
    <property type="evidence" value="ECO:0007669"/>
    <property type="project" value="InterPro"/>
</dbReference>
<protein>
    <submittedName>
        <fullName evidence="7">RGG repeats nuclear RNA binding protein A isoform X1</fullName>
    </submittedName>
</protein>
<feature type="compositionally biased region" description="Gly residues" evidence="4">
    <location>
        <begin position="79"/>
        <end position="94"/>
    </location>
</feature>
<accession>A0A6I9R9L4</accession>
<dbReference type="InterPro" id="IPR039764">
    <property type="entry name" value="HABP4/SERBP1-like"/>
</dbReference>
<dbReference type="Proteomes" id="UP000504607">
    <property type="component" value="Chromosome 4"/>
</dbReference>
<evidence type="ECO:0000256" key="2">
    <source>
        <dbReference type="ARBA" id="ARBA00022490"/>
    </source>
</evidence>
<dbReference type="Gene3D" id="6.10.140.1040">
    <property type="match status" value="1"/>
</dbReference>
<dbReference type="AlphaFoldDB" id="A0A6I9R9L4"/>
<evidence type="ECO:0000256" key="4">
    <source>
        <dbReference type="SAM" id="MobiDB-lite"/>
    </source>
</evidence>
<dbReference type="InterPro" id="IPR019084">
    <property type="entry name" value="STM1-like_N"/>
</dbReference>
<dbReference type="RefSeq" id="XP_010919739.1">
    <property type="nucleotide sequence ID" value="XM_010921437.3"/>
</dbReference>
<feature type="region of interest" description="Disordered" evidence="4">
    <location>
        <begin position="1"/>
        <end position="197"/>
    </location>
</feature>
<name>A0A6I9R9L4_ELAGV</name>
<feature type="compositionally biased region" description="Gly residues" evidence="4">
    <location>
        <begin position="140"/>
        <end position="149"/>
    </location>
</feature>
<feature type="compositionally biased region" description="Low complexity" evidence="4">
    <location>
        <begin position="34"/>
        <end position="51"/>
    </location>
</feature>
<dbReference type="InParanoid" id="A0A6I9R9L4"/>
<feature type="compositionally biased region" description="Basic and acidic residues" evidence="4">
    <location>
        <begin position="156"/>
        <end position="168"/>
    </location>
</feature>
<feature type="compositionally biased region" description="Basic and acidic residues" evidence="4">
    <location>
        <begin position="295"/>
        <end position="315"/>
    </location>
</feature>
<evidence type="ECO:0000313" key="7">
    <source>
        <dbReference type="RefSeq" id="XP_010919739.1"/>
    </source>
</evidence>
<dbReference type="InterPro" id="IPR006861">
    <property type="entry name" value="HABP4_PAIRBP1-bd"/>
</dbReference>
<feature type="region of interest" description="Disordered" evidence="4">
    <location>
        <begin position="295"/>
        <end position="376"/>
    </location>
</feature>